<keyword evidence="10" id="KW-0804">Transcription</keyword>
<dbReference type="Pfam" id="PF00158">
    <property type="entry name" value="Sigma54_activat"/>
    <property type="match status" value="1"/>
</dbReference>
<dbReference type="Proteomes" id="UP000605201">
    <property type="component" value="Unassembled WGS sequence"/>
</dbReference>
<feature type="modified residue" description="4-aspartylphosphate" evidence="11">
    <location>
        <position position="64"/>
    </location>
</feature>
<keyword evidence="2" id="KW-0963">Cytoplasm</keyword>
<dbReference type="PANTHER" id="PTHR32071:SF113">
    <property type="entry name" value="ALGINATE BIOSYNTHESIS TRANSCRIPTIONAL REGULATORY PROTEIN ALGB"/>
    <property type="match status" value="1"/>
</dbReference>
<dbReference type="InterPro" id="IPR027417">
    <property type="entry name" value="P-loop_NTPase"/>
</dbReference>
<dbReference type="PROSITE" id="PS00688">
    <property type="entry name" value="SIGMA54_INTERACT_3"/>
    <property type="match status" value="1"/>
</dbReference>
<dbReference type="SUPFAM" id="SSF52540">
    <property type="entry name" value="P-loop containing nucleoside triphosphate hydrolases"/>
    <property type="match status" value="1"/>
</dbReference>
<keyword evidence="4" id="KW-0547">Nucleotide-binding</keyword>
<sequence>MNEYDVHNTEGAAKRLLIIDDEENMRHMLSKLMKKSGYAVDTAPDGYEGLNKVDQNQYDYILCDIKMPNMDGMEFLKQARAKIGSTTVIMMSAYGTIGTAIEAIKQGAYDYISKPFKTDEVHLVLKKAEERERLKRENIQLKERIRKIGENYNFGNMVAQSKAMRSVFTLAEKVAQYNTTVLISGESGTGKELIAKGVHFAGARSAKPFVPVNCGGIPENLLESELFGYKKGAFTGADRNKKGLFEEADGGTLFLDEIGELPPSLQVKLLRVLQENEIRPIGDSKTKKVDVRVITATSKNLEDEIKTGAFREDLFYRLNVLPIKLPPLRERPEDVPLLSQHFLACFNKRFGKNIKEIAPAAMSLLLESKWPGNVRELENAMERAVVLAEDTILKPENFPAGLTVKAGVEMPADVFDGYSLKNAHKVMEKELITKALIATGGNRTKAGELLEISYPSLLSKIKAYKITI</sequence>
<keyword evidence="3 11" id="KW-0597">Phosphoprotein</keyword>
<dbReference type="InterPro" id="IPR001789">
    <property type="entry name" value="Sig_transdc_resp-reg_receiver"/>
</dbReference>
<evidence type="ECO:0000256" key="3">
    <source>
        <dbReference type="ARBA" id="ARBA00022553"/>
    </source>
</evidence>
<evidence type="ECO:0000256" key="6">
    <source>
        <dbReference type="ARBA" id="ARBA00023012"/>
    </source>
</evidence>
<dbReference type="PROSITE" id="PS00675">
    <property type="entry name" value="SIGMA54_INTERACT_1"/>
    <property type="match status" value="1"/>
</dbReference>
<dbReference type="PANTHER" id="PTHR32071">
    <property type="entry name" value="TRANSCRIPTIONAL REGULATORY PROTEIN"/>
    <property type="match status" value="1"/>
</dbReference>
<dbReference type="GO" id="GO:0005524">
    <property type="term" value="F:ATP binding"/>
    <property type="evidence" value="ECO:0007669"/>
    <property type="project" value="UniProtKB-KW"/>
</dbReference>
<dbReference type="FunFam" id="3.40.50.2300:FF:000018">
    <property type="entry name" value="DNA-binding transcriptional regulator NtrC"/>
    <property type="match status" value="1"/>
</dbReference>
<dbReference type="PROSITE" id="PS50045">
    <property type="entry name" value="SIGMA54_INTERACT_4"/>
    <property type="match status" value="1"/>
</dbReference>
<evidence type="ECO:0000256" key="11">
    <source>
        <dbReference type="PROSITE-ProRule" id="PRU00169"/>
    </source>
</evidence>
<dbReference type="InterPro" id="IPR025662">
    <property type="entry name" value="Sigma_54_int_dom_ATP-bd_1"/>
</dbReference>
<keyword evidence="5" id="KW-0067">ATP-binding</keyword>
<dbReference type="InterPro" id="IPR025943">
    <property type="entry name" value="Sigma_54_int_dom_ATP-bd_2"/>
</dbReference>
<dbReference type="FunFam" id="1.10.8.60:FF:000014">
    <property type="entry name" value="DNA-binding transcriptional regulator NtrC"/>
    <property type="match status" value="1"/>
</dbReference>
<evidence type="ECO:0000256" key="7">
    <source>
        <dbReference type="ARBA" id="ARBA00023015"/>
    </source>
</evidence>
<dbReference type="Pfam" id="PF25601">
    <property type="entry name" value="AAA_lid_14"/>
    <property type="match status" value="1"/>
</dbReference>
<dbReference type="InterPro" id="IPR058031">
    <property type="entry name" value="AAA_lid_NorR"/>
</dbReference>
<dbReference type="InterPro" id="IPR011006">
    <property type="entry name" value="CheY-like_superfamily"/>
</dbReference>
<evidence type="ECO:0000256" key="12">
    <source>
        <dbReference type="SAM" id="Coils"/>
    </source>
</evidence>
<keyword evidence="12" id="KW-0175">Coiled coil</keyword>
<dbReference type="InterPro" id="IPR002078">
    <property type="entry name" value="Sigma_54_int"/>
</dbReference>
<dbReference type="Gene3D" id="1.10.8.60">
    <property type="match status" value="1"/>
</dbReference>
<dbReference type="PRINTS" id="PR01590">
    <property type="entry name" value="HTHFIS"/>
</dbReference>
<dbReference type="GO" id="GO:0005737">
    <property type="term" value="C:cytoplasm"/>
    <property type="evidence" value="ECO:0007669"/>
    <property type="project" value="UniProtKB-SubCell"/>
</dbReference>
<protein>
    <submittedName>
        <fullName evidence="15">Sigma-54-dependent Fis family transcriptional regulator</fullName>
    </submittedName>
</protein>
<dbReference type="InterPro" id="IPR003593">
    <property type="entry name" value="AAA+_ATPase"/>
</dbReference>
<dbReference type="CDD" id="cd00009">
    <property type="entry name" value="AAA"/>
    <property type="match status" value="1"/>
</dbReference>
<dbReference type="EMBL" id="JACNIG010000268">
    <property type="protein sequence ID" value="MBC8433088.1"/>
    <property type="molecule type" value="Genomic_DNA"/>
</dbReference>
<dbReference type="SUPFAM" id="SSF46689">
    <property type="entry name" value="Homeodomain-like"/>
    <property type="match status" value="1"/>
</dbReference>
<evidence type="ECO:0000259" key="14">
    <source>
        <dbReference type="PROSITE" id="PS50110"/>
    </source>
</evidence>
<dbReference type="Pfam" id="PF00072">
    <property type="entry name" value="Response_reg"/>
    <property type="match status" value="1"/>
</dbReference>
<evidence type="ECO:0000256" key="2">
    <source>
        <dbReference type="ARBA" id="ARBA00022490"/>
    </source>
</evidence>
<comment type="caution">
    <text evidence="15">The sequence shown here is derived from an EMBL/GenBank/DDBJ whole genome shotgun (WGS) entry which is preliminary data.</text>
</comment>
<evidence type="ECO:0000313" key="16">
    <source>
        <dbReference type="Proteomes" id="UP000605201"/>
    </source>
</evidence>
<organism evidence="15 16">
    <name type="scientific">Candidatus Desulfatibia vada</name>
    <dbReference type="NCBI Taxonomy" id="2841696"/>
    <lineage>
        <taxon>Bacteria</taxon>
        <taxon>Pseudomonadati</taxon>
        <taxon>Thermodesulfobacteriota</taxon>
        <taxon>Desulfobacteria</taxon>
        <taxon>Desulfobacterales</taxon>
        <taxon>Desulfobacterales incertae sedis</taxon>
        <taxon>Candidatus Desulfatibia</taxon>
    </lineage>
</organism>
<dbReference type="PROSITE" id="PS50110">
    <property type="entry name" value="RESPONSE_REGULATORY"/>
    <property type="match status" value="1"/>
</dbReference>
<dbReference type="GO" id="GO:0006355">
    <property type="term" value="P:regulation of DNA-templated transcription"/>
    <property type="evidence" value="ECO:0007669"/>
    <property type="project" value="InterPro"/>
</dbReference>
<feature type="domain" description="Sigma-54 factor interaction" evidence="13">
    <location>
        <begin position="157"/>
        <end position="386"/>
    </location>
</feature>
<dbReference type="Pfam" id="PF02954">
    <property type="entry name" value="HTH_8"/>
    <property type="match status" value="1"/>
</dbReference>
<keyword evidence="8" id="KW-0238">DNA-binding</keyword>
<accession>A0A8J6TR00</accession>
<proteinExistence type="predicted"/>
<name>A0A8J6TR00_9BACT</name>
<dbReference type="Gene3D" id="3.40.50.300">
    <property type="entry name" value="P-loop containing nucleotide triphosphate hydrolases"/>
    <property type="match status" value="1"/>
</dbReference>
<evidence type="ECO:0000256" key="10">
    <source>
        <dbReference type="ARBA" id="ARBA00023163"/>
    </source>
</evidence>
<comment type="subcellular location">
    <subcellularLocation>
        <location evidence="1">Cytoplasm</location>
    </subcellularLocation>
</comment>
<evidence type="ECO:0000256" key="1">
    <source>
        <dbReference type="ARBA" id="ARBA00004496"/>
    </source>
</evidence>
<dbReference type="InterPro" id="IPR009057">
    <property type="entry name" value="Homeodomain-like_sf"/>
</dbReference>
<evidence type="ECO:0000256" key="9">
    <source>
        <dbReference type="ARBA" id="ARBA00023159"/>
    </source>
</evidence>
<evidence type="ECO:0000259" key="13">
    <source>
        <dbReference type="PROSITE" id="PS50045"/>
    </source>
</evidence>
<dbReference type="PROSITE" id="PS00676">
    <property type="entry name" value="SIGMA54_INTERACT_2"/>
    <property type="match status" value="1"/>
</dbReference>
<feature type="coiled-coil region" evidence="12">
    <location>
        <begin position="124"/>
        <end position="151"/>
    </location>
</feature>
<feature type="domain" description="Response regulatory" evidence="14">
    <location>
        <begin position="15"/>
        <end position="129"/>
    </location>
</feature>
<dbReference type="FunFam" id="3.40.50.300:FF:000006">
    <property type="entry name" value="DNA-binding transcriptional regulator NtrC"/>
    <property type="match status" value="1"/>
</dbReference>
<dbReference type="Gene3D" id="3.40.50.2300">
    <property type="match status" value="1"/>
</dbReference>
<gene>
    <name evidence="15" type="ORF">H8D96_14345</name>
</gene>
<evidence type="ECO:0000256" key="4">
    <source>
        <dbReference type="ARBA" id="ARBA00022741"/>
    </source>
</evidence>
<dbReference type="SMART" id="SM00382">
    <property type="entry name" value="AAA"/>
    <property type="match status" value="1"/>
</dbReference>
<keyword evidence="6" id="KW-0902">Two-component regulatory system</keyword>
<evidence type="ECO:0000256" key="8">
    <source>
        <dbReference type="ARBA" id="ARBA00023125"/>
    </source>
</evidence>
<keyword evidence="9" id="KW-0010">Activator</keyword>
<dbReference type="GO" id="GO:0000160">
    <property type="term" value="P:phosphorelay signal transduction system"/>
    <property type="evidence" value="ECO:0007669"/>
    <property type="project" value="UniProtKB-KW"/>
</dbReference>
<dbReference type="Gene3D" id="1.10.10.60">
    <property type="entry name" value="Homeodomain-like"/>
    <property type="match status" value="1"/>
</dbReference>
<dbReference type="InterPro" id="IPR025944">
    <property type="entry name" value="Sigma_54_int_dom_CS"/>
</dbReference>
<dbReference type="SMART" id="SM00448">
    <property type="entry name" value="REC"/>
    <property type="match status" value="1"/>
</dbReference>
<evidence type="ECO:0000256" key="5">
    <source>
        <dbReference type="ARBA" id="ARBA00022840"/>
    </source>
</evidence>
<dbReference type="AlphaFoldDB" id="A0A8J6TR00"/>
<dbReference type="InterPro" id="IPR002197">
    <property type="entry name" value="HTH_Fis"/>
</dbReference>
<reference evidence="15 16" key="1">
    <citation type="submission" date="2020-08" db="EMBL/GenBank/DDBJ databases">
        <title>Bridging the membrane lipid divide: bacteria of the FCB group superphylum have the potential to synthesize archaeal ether lipids.</title>
        <authorList>
            <person name="Villanueva L."/>
            <person name="Von Meijenfeldt F.A.B."/>
            <person name="Westbye A.B."/>
            <person name="Yadav S."/>
            <person name="Hopmans E.C."/>
            <person name="Dutilh B.E."/>
            <person name="Sinninghe Damste J.S."/>
        </authorList>
    </citation>
    <scope>NUCLEOTIDE SEQUENCE [LARGE SCALE GENOMIC DNA]</scope>
    <source>
        <strain evidence="15">NIOZ-UU17</strain>
    </source>
</reference>
<keyword evidence="7" id="KW-0805">Transcription regulation</keyword>
<evidence type="ECO:0000313" key="15">
    <source>
        <dbReference type="EMBL" id="MBC8433088.1"/>
    </source>
</evidence>
<dbReference type="SUPFAM" id="SSF52172">
    <property type="entry name" value="CheY-like"/>
    <property type="match status" value="1"/>
</dbReference>
<dbReference type="GO" id="GO:0043565">
    <property type="term" value="F:sequence-specific DNA binding"/>
    <property type="evidence" value="ECO:0007669"/>
    <property type="project" value="InterPro"/>
</dbReference>